<gene>
    <name evidence="1" type="ORF">Harvfovirus19_8</name>
</gene>
<evidence type="ECO:0008006" key="2">
    <source>
        <dbReference type="Google" id="ProtNLM"/>
    </source>
</evidence>
<name>A0A3G5A5R9_9VIRU</name>
<evidence type="ECO:0000313" key="1">
    <source>
        <dbReference type="EMBL" id="AYV81163.1"/>
    </source>
</evidence>
<dbReference type="EMBL" id="MK072261">
    <property type="protein sequence ID" value="AYV81163.1"/>
    <property type="molecule type" value="Genomic_DNA"/>
</dbReference>
<organism evidence="1">
    <name type="scientific">Harvfovirus sp</name>
    <dbReference type="NCBI Taxonomy" id="2487768"/>
    <lineage>
        <taxon>Viruses</taxon>
        <taxon>Varidnaviria</taxon>
        <taxon>Bamfordvirae</taxon>
        <taxon>Nucleocytoviricota</taxon>
        <taxon>Megaviricetes</taxon>
        <taxon>Imitervirales</taxon>
        <taxon>Mimiviridae</taxon>
        <taxon>Klosneuvirinae</taxon>
    </lineage>
</organism>
<proteinExistence type="predicted"/>
<sequence>MAILSGAEFNLLHDKESFVIVTTEQDTNVGFQYKIGLNVDPAVPLNESSLYFTDINKIVFTVEYGEENYMFFREVKVPDDATVISSNDGYIADKIVLSEKKEIWNDHKLCLVAVNQDRLLLMKVVNQTDEICSLAIKKDPSMLAHVRLQTKELCMLAIEGNPLVLTHVRIQTDELCLFAVERNPGAIHSVKKKIIGRDDNAEKLWKVAIAGDPWLLRYICGEAIDVPKQVYPEISATYEIYEIAVGKAGRTLLCAQRSNVMFTDEKLYAELCKKAVAQDGSALEFVQDIDAMPMSLREELYTLAVKQNYAEIKNIAKIPHLNKIFVNEIVKLGGSLKAEIYWDLKYETEWLPLLSPDLMEEILISLLRVKGNDLMYLPFQTERMCRVAVQQNANALDHVAIQTNEICELAVQKCGLALKFVKNQTERICRLALRQNRNASKYIKIQY</sequence>
<protein>
    <recommendedName>
        <fullName evidence="2">DUF4116 domain-containing protein</fullName>
    </recommendedName>
</protein>
<reference evidence="1" key="1">
    <citation type="submission" date="2018-10" db="EMBL/GenBank/DDBJ databases">
        <title>Hidden diversity of soil giant viruses.</title>
        <authorList>
            <person name="Schulz F."/>
            <person name="Alteio L."/>
            <person name="Goudeau D."/>
            <person name="Ryan E.M."/>
            <person name="Malmstrom R.R."/>
            <person name="Blanchard J."/>
            <person name="Woyke T."/>
        </authorList>
    </citation>
    <scope>NUCLEOTIDE SEQUENCE</scope>
    <source>
        <strain evidence="1">HAV1</strain>
    </source>
</reference>
<accession>A0A3G5A5R9</accession>